<evidence type="ECO:0000256" key="5">
    <source>
        <dbReference type="ARBA" id="ARBA00023054"/>
    </source>
</evidence>
<dbReference type="EMBL" id="JAFIRN010000002">
    <property type="protein sequence ID" value="KAG5855136.1"/>
    <property type="molecule type" value="Genomic_DNA"/>
</dbReference>
<evidence type="ECO:0000256" key="6">
    <source>
        <dbReference type="SAM" id="MobiDB-lite"/>
    </source>
</evidence>
<feature type="compositionally biased region" description="Basic and acidic residues" evidence="6">
    <location>
        <begin position="1"/>
        <end position="18"/>
    </location>
</feature>
<gene>
    <name evidence="7" type="ORF">ANANG_G00045780</name>
</gene>
<comment type="subcellular location">
    <subcellularLocation>
        <location evidence="1">Cytoplasm</location>
    </subcellularLocation>
</comment>
<reference evidence="7" key="1">
    <citation type="submission" date="2021-01" db="EMBL/GenBank/DDBJ databases">
        <title>A chromosome-scale assembly of European eel, Anguilla anguilla.</title>
        <authorList>
            <person name="Henkel C."/>
            <person name="Jong-Raadsen S.A."/>
            <person name="Dufour S."/>
            <person name="Weltzien F.-A."/>
            <person name="Palstra A.P."/>
            <person name="Pelster B."/>
            <person name="Spaink H.P."/>
            <person name="Van Den Thillart G.E."/>
            <person name="Jansen H."/>
            <person name="Zahm M."/>
            <person name="Klopp C."/>
            <person name="Cedric C."/>
            <person name="Louis A."/>
            <person name="Berthelot C."/>
            <person name="Parey E."/>
            <person name="Roest Crollius H."/>
            <person name="Montfort J."/>
            <person name="Robinson-Rechavi M."/>
            <person name="Bucao C."/>
            <person name="Bouchez O."/>
            <person name="Gislard M."/>
            <person name="Lluch J."/>
            <person name="Milhes M."/>
            <person name="Lampietro C."/>
            <person name="Lopez Roques C."/>
            <person name="Donnadieu C."/>
            <person name="Braasch I."/>
            <person name="Desvignes T."/>
            <person name="Postlethwait J."/>
            <person name="Bobe J."/>
            <person name="Guiguen Y."/>
            <person name="Dirks R."/>
        </authorList>
    </citation>
    <scope>NUCLEOTIDE SEQUENCE</scope>
    <source>
        <strain evidence="7">Tag_6206</strain>
        <tissue evidence="7">Liver</tissue>
    </source>
</reference>
<sequence length="117" mass="13656">MELLKKCSDSREKQREDLLTQQSQLQETSEETQRRAAEERDRFMEEIVSFNTEFNLLVDRRTVEENRARAEIEAMQKEEDSLNEDVDTQQEAGGSHKLSESRESNSQSEAINRQCVS</sequence>
<dbReference type="GO" id="GO:0005737">
    <property type="term" value="C:cytoplasm"/>
    <property type="evidence" value="ECO:0007669"/>
    <property type="project" value="UniProtKB-SubCell"/>
</dbReference>
<keyword evidence="4" id="KW-0963">Cytoplasm</keyword>
<dbReference type="PANTHER" id="PTHR22419:SF2">
    <property type="entry name" value="COILED-COIL DOMAIN-CONTAINING PROTEIN 172"/>
    <property type="match status" value="1"/>
</dbReference>
<accession>A0A9D3MU68</accession>
<organism evidence="7 8">
    <name type="scientific">Anguilla anguilla</name>
    <name type="common">European freshwater eel</name>
    <name type="synonym">Muraena anguilla</name>
    <dbReference type="NCBI Taxonomy" id="7936"/>
    <lineage>
        <taxon>Eukaryota</taxon>
        <taxon>Metazoa</taxon>
        <taxon>Chordata</taxon>
        <taxon>Craniata</taxon>
        <taxon>Vertebrata</taxon>
        <taxon>Euteleostomi</taxon>
        <taxon>Actinopterygii</taxon>
        <taxon>Neopterygii</taxon>
        <taxon>Teleostei</taxon>
        <taxon>Anguilliformes</taxon>
        <taxon>Anguillidae</taxon>
        <taxon>Anguilla</taxon>
    </lineage>
</organism>
<feature type="compositionally biased region" description="Basic and acidic residues" evidence="6">
    <location>
        <begin position="31"/>
        <end position="40"/>
    </location>
</feature>
<dbReference type="PANTHER" id="PTHR22419">
    <property type="entry name" value="COILED-COIL DOMAIN-CONTAINING PROTEIN 172"/>
    <property type="match status" value="1"/>
</dbReference>
<evidence type="ECO:0000256" key="3">
    <source>
        <dbReference type="ARBA" id="ARBA00022327"/>
    </source>
</evidence>
<dbReference type="InterPro" id="IPR029618">
    <property type="entry name" value="CCDC172"/>
</dbReference>
<keyword evidence="5" id="KW-0175">Coiled coil</keyword>
<keyword evidence="8" id="KW-1185">Reference proteome</keyword>
<feature type="region of interest" description="Disordered" evidence="6">
    <location>
        <begin position="71"/>
        <end position="117"/>
    </location>
</feature>
<evidence type="ECO:0000256" key="1">
    <source>
        <dbReference type="ARBA" id="ARBA00004496"/>
    </source>
</evidence>
<name>A0A9D3MU68_ANGAN</name>
<evidence type="ECO:0000313" key="8">
    <source>
        <dbReference type="Proteomes" id="UP001044222"/>
    </source>
</evidence>
<dbReference type="AlphaFoldDB" id="A0A9D3MU68"/>
<dbReference type="Proteomes" id="UP001044222">
    <property type="component" value="Unassembled WGS sequence"/>
</dbReference>
<protein>
    <recommendedName>
        <fullName evidence="3">Coiled-coil domain-containing protein 172</fullName>
    </recommendedName>
</protein>
<proteinExistence type="inferred from homology"/>
<comment type="similarity">
    <text evidence="2">Belongs to the CCDC172 family.</text>
</comment>
<feature type="region of interest" description="Disordered" evidence="6">
    <location>
        <begin position="1"/>
        <end position="40"/>
    </location>
</feature>
<evidence type="ECO:0000256" key="4">
    <source>
        <dbReference type="ARBA" id="ARBA00022490"/>
    </source>
</evidence>
<evidence type="ECO:0000313" key="7">
    <source>
        <dbReference type="EMBL" id="KAG5855136.1"/>
    </source>
</evidence>
<feature type="compositionally biased region" description="Basic and acidic residues" evidence="6">
    <location>
        <begin position="71"/>
        <end position="80"/>
    </location>
</feature>
<feature type="compositionally biased region" description="Polar residues" evidence="6">
    <location>
        <begin position="104"/>
        <end position="117"/>
    </location>
</feature>
<evidence type="ECO:0000256" key="2">
    <source>
        <dbReference type="ARBA" id="ARBA00008975"/>
    </source>
</evidence>
<comment type="caution">
    <text evidence="7">The sequence shown here is derived from an EMBL/GenBank/DDBJ whole genome shotgun (WGS) entry which is preliminary data.</text>
</comment>